<evidence type="ECO:0000256" key="11">
    <source>
        <dbReference type="ARBA" id="ARBA00023136"/>
    </source>
</evidence>
<keyword evidence="10" id="KW-0626">Porin</keyword>
<dbReference type="AlphaFoldDB" id="A0A385SH56"/>
<accession>A0A385SH56</accession>
<keyword evidence="11 16" id="KW-0472">Membrane</keyword>
<dbReference type="GO" id="GO:0009279">
    <property type="term" value="C:cell outer membrane"/>
    <property type="evidence" value="ECO:0007669"/>
    <property type="project" value="UniProtKB-SubCell"/>
</dbReference>
<comment type="similarity">
    <text evidence="2">Belongs to the BexD/CtrA/VexA family.</text>
</comment>
<evidence type="ECO:0000256" key="13">
    <source>
        <dbReference type="ARBA" id="ARBA00023237"/>
    </source>
</evidence>
<evidence type="ECO:0000256" key="1">
    <source>
        <dbReference type="ARBA" id="ARBA00004571"/>
    </source>
</evidence>
<evidence type="ECO:0000256" key="7">
    <source>
        <dbReference type="ARBA" id="ARBA00022729"/>
    </source>
</evidence>
<dbReference type="Pfam" id="PF22461">
    <property type="entry name" value="SLBB_2"/>
    <property type="match status" value="1"/>
</dbReference>
<name>A0A385SH56_9BACT</name>
<dbReference type="PANTHER" id="PTHR33619:SF3">
    <property type="entry name" value="POLYSACCHARIDE EXPORT PROTEIN GFCE-RELATED"/>
    <property type="match status" value="1"/>
</dbReference>
<dbReference type="Proteomes" id="UP000266183">
    <property type="component" value="Chromosome"/>
</dbReference>
<feature type="transmembrane region" description="Helical" evidence="16">
    <location>
        <begin position="6"/>
        <end position="25"/>
    </location>
</feature>
<evidence type="ECO:0000256" key="14">
    <source>
        <dbReference type="ARBA" id="ARBA00023288"/>
    </source>
</evidence>
<keyword evidence="4" id="KW-1134">Transmembrane beta strand</keyword>
<dbReference type="Pfam" id="PF02563">
    <property type="entry name" value="Poly_export"/>
    <property type="match status" value="1"/>
</dbReference>
<keyword evidence="3" id="KW-0813">Transport</keyword>
<proteinExistence type="inferred from homology"/>
<evidence type="ECO:0000256" key="3">
    <source>
        <dbReference type="ARBA" id="ARBA00022448"/>
    </source>
</evidence>
<feature type="domain" description="SLBB" evidence="18">
    <location>
        <begin position="158"/>
        <end position="222"/>
    </location>
</feature>
<comment type="subcellular location">
    <subcellularLocation>
        <location evidence="1">Cell outer membrane</location>
        <topology evidence="1">Multi-pass membrane protein</topology>
    </subcellularLocation>
</comment>
<evidence type="ECO:0000256" key="5">
    <source>
        <dbReference type="ARBA" id="ARBA00022597"/>
    </source>
</evidence>
<keyword evidence="5" id="KW-0762">Sugar transport</keyword>
<keyword evidence="14" id="KW-0449">Lipoprotein</keyword>
<evidence type="ECO:0000256" key="10">
    <source>
        <dbReference type="ARBA" id="ARBA00023114"/>
    </source>
</evidence>
<feature type="transmembrane region" description="Helical" evidence="16">
    <location>
        <begin position="236"/>
        <end position="255"/>
    </location>
</feature>
<organism evidence="19 20">
    <name type="scientific">Chryseolinea soli</name>
    <dbReference type="NCBI Taxonomy" id="2321403"/>
    <lineage>
        <taxon>Bacteria</taxon>
        <taxon>Pseudomonadati</taxon>
        <taxon>Bacteroidota</taxon>
        <taxon>Cytophagia</taxon>
        <taxon>Cytophagales</taxon>
        <taxon>Fulvivirgaceae</taxon>
        <taxon>Chryseolinea</taxon>
    </lineage>
</organism>
<evidence type="ECO:0000256" key="16">
    <source>
        <dbReference type="SAM" id="Phobius"/>
    </source>
</evidence>
<evidence type="ECO:0000256" key="4">
    <source>
        <dbReference type="ARBA" id="ARBA00022452"/>
    </source>
</evidence>
<keyword evidence="9" id="KW-0406">Ion transport</keyword>
<evidence type="ECO:0000256" key="12">
    <source>
        <dbReference type="ARBA" id="ARBA00023139"/>
    </source>
</evidence>
<sequence>MYVKQLFFWASNSALLLFCVLLTSCSSYKQNIMFKVPEGTVLKQQTEAAEKNYVIQINDQLQLEVYTSNGERLIDPDRKLSPDSPDQKSTKESEPTYLVDVNGVSKFPMVGSTKVVGLTIGQAEEILQQAYAVYYQQPFVKLRYTNKRVVVLGAPGGQVIPLANENMHLVEVLALAKGVGNDAKAHNIRVLRGKEVFVTDLSTFDGYLKNNIAMEPGDVVYVEPIRRPVSEAFRDYGPIVSVLTSLTTLLVVILSL</sequence>
<dbReference type="EMBL" id="CP032382">
    <property type="protein sequence ID" value="AYB29245.1"/>
    <property type="molecule type" value="Genomic_DNA"/>
</dbReference>
<dbReference type="GO" id="GO:0046930">
    <property type="term" value="C:pore complex"/>
    <property type="evidence" value="ECO:0007669"/>
    <property type="project" value="UniProtKB-KW"/>
</dbReference>
<dbReference type="InterPro" id="IPR003715">
    <property type="entry name" value="Poly_export_N"/>
</dbReference>
<protein>
    <submittedName>
        <fullName evidence="19">Polysaccharide export protein EpsE</fullName>
    </submittedName>
</protein>
<keyword evidence="13" id="KW-0998">Cell outer membrane</keyword>
<dbReference type="GO" id="GO:0015159">
    <property type="term" value="F:polysaccharide transmembrane transporter activity"/>
    <property type="evidence" value="ECO:0007669"/>
    <property type="project" value="InterPro"/>
</dbReference>
<dbReference type="Gene3D" id="3.10.560.10">
    <property type="entry name" value="Outer membrane lipoprotein wza domain like"/>
    <property type="match status" value="1"/>
</dbReference>
<dbReference type="GO" id="GO:0006811">
    <property type="term" value="P:monoatomic ion transport"/>
    <property type="evidence" value="ECO:0007669"/>
    <property type="project" value="UniProtKB-KW"/>
</dbReference>
<keyword evidence="6 16" id="KW-0812">Transmembrane</keyword>
<dbReference type="PROSITE" id="PS51257">
    <property type="entry name" value="PROKAR_LIPOPROTEIN"/>
    <property type="match status" value="1"/>
</dbReference>
<keyword evidence="8" id="KW-0625">Polysaccharide transport</keyword>
<evidence type="ECO:0000256" key="8">
    <source>
        <dbReference type="ARBA" id="ARBA00023047"/>
    </source>
</evidence>
<evidence type="ECO:0000313" key="20">
    <source>
        <dbReference type="Proteomes" id="UP000266183"/>
    </source>
</evidence>
<evidence type="ECO:0000256" key="2">
    <source>
        <dbReference type="ARBA" id="ARBA00009450"/>
    </source>
</evidence>
<feature type="region of interest" description="Disordered" evidence="15">
    <location>
        <begin position="73"/>
        <end position="95"/>
    </location>
</feature>
<feature type="compositionally biased region" description="Basic and acidic residues" evidence="15">
    <location>
        <begin position="73"/>
        <end position="94"/>
    </location>
</feature>
<keyword evidence="20" id="KW-1185">Reference proteome</keyword>
<dbReference type="KEGG" id="chk:D4L85_01015"/>
<evidence type="ECO:0000256" key="6">
    <source>
        <dbReference type="ARBA" id="ARBA00022692"/>
    </source>
</evidence>
<evidence type="ECO:0000259" key="18">
    <source>
        <dbReference type="Pfam" id="PF22461"/>
    </source>
</evidence>
<evidence type="ECO:0000256" key="9">
    <source>
        <dbReference type="ARBA" id="ARBA00023065"/>
    </source>
</evidence>
<dbReference type="Gene3D" id="3.30.1950.10">
    <property type="entry name" value="wza like domain"/>
    <property type="match status" value="1"/>
</dbReference>
<evidence type="ECO:0000256" key="15">
    <source>
        <dbReference type="SAM" id="MobiDB-lite"/>
    </source>
</evidence>
<dbReference type="GO" id="GO:0015288">
    <property type="term" value="F:porin activity"/>
    <property type="evidence" value="ECO:0007669"/>
    <property type="project" value="UniProtKB-KW"/>
</dbReference>
<evidence type="ECO:0000259" key="17">
    <source>
        <dbReference type="Pfam" id="PF02563"/>
    </source>
</evidence>
<keyword evidence="16" id="KW-1133">Transmembrane helix</keyword>
<keyword evidence="12" id="KW-0564">Palmitate</keyword>
<reference evidence="20" key="1">
    <citation type="submission" date="2018-09" db="EMBL/GenBank/DDBJ databases">
        <title>Chryseolinea sp. KIS68-18 isolated from soil.</title>
        <authorList>
            <person name="Weon H.-Y."/>
            <person name="Kwon S.-W."/>
            <person name="Lee S.A."/>
        </authorList>
    </citation>
    <scope>NUCLEOTIDE SEQUENCE [LARGE SCALE GENOMIC DNA]</scope>
    <source>
        <strain evidence="20">KIS68-18</strain>
    </source>
</reference>
<feature type="domain" description="Polysaccharide export protein N-terminal" evidence="17">
    <location>
        <begin position="48"/>
        <end position="142"/>
    </location>
</feature>
<evidence type="ECO:0000313" key="19">
    <source>
        <dbReference type="EMBL" id="AYB29245.1"/>
    </source>
</evidence>
<keyword evidence="7" id="KW-0732">Signal</keyword>
<dbReference type="InterPro" id="IPR049712">
    <property type="entry name" value="Poly_export"/>
</dbReference>
<dbReference type="InterPro" id="IPR054765">
    <property type="entry name" value="SLBB_dom"/>
</dbReference>
<gene>
    <name evidence="19" type="ORF">D4L85_01015</name>
</gene>
<dbReference type="PANTHER" id="PTHR33619">
    <property type="entry name" value="POLYSACCHARIDE EXPORT PROTEIN GFCE-RELATED"/>
    <property type="match status" value="1"/>
</dbReference>